<evidence type="ECO:0000256" key="1">
    <source>
        <dbReference type="ARBA" id="ARBA00004196"/>
    </source>
</evidence>
<evidence type="ECO:0000313" key="2">
    <source>
        <dbReference type="EMBL" id="ORY26360.1"/>
    </source>
</evidence>
<comment type="subcellular location">
    <subcellularLocation>
        <location evidence="1">Cell envelope</location>
    </subcellularLocation>
</comment>
<dbReference type="PANTHER" id="PTHR48059">
    <property type="entry name" value="POLYGALACTURONASE INHIBITOR 1"/>
    <property type="match status" value="1"/>
</dbReference>
<dbReference type="OrthoDB" id="676979at2759"/>
<dbReference type="InterPro" id="IPR051848">
    <property type="entry name" value="PGIP"/>
</dbReference>
<evidence type="ECO:0000313" key="3">
    <source>
        <dbReference type="Proteomes" id="UP000193642"/>
    </source>
</evidence>
<protein>
    <recommendedName>
        <fullName evidence="4">L domain-like protein</fullName>
    </recommendedName>
</protein>
<dbReference type="SUPFAM" id="SSF52058">
    <property type="entry name" value="L domain-like"/>
    <property type="match status" value="1"/>
</dbReference>
<dbReference type="STRING" id="329046.A0A1Y2AVN2"/>
<gene>
    <name evidence="2" type="ORF">BCR33DRAFT_794622</name>
</gene>
<organism evidence="2 3">
    <name type="scientific">Rhizoclosmatium globosum</name>
    <dbReference type="NCBI Taxonomy" id="329046"/>
    <lineage>
        <taxon>Eukaryota</taxon>
        <taxon>Fungi</taxon>
        <taxon>Fungi incertae sedis</taxon>
        <taxon>Chytridiomycota</taxon>
        <taxon>Chytridiomycota incertae sedis</taxon>
        <taxon>Chytridiomycetes</taxon>
        <taxon>Chytridiales</taxon>
        <taxon>Chytriomycetaceae</taxon>
        <taxon>Rhizoclosmatium</taxon>
    </lineage>
</organism>
<evidence type="ECO:0008006" key="4">
    <source>
        <dbReference type="Google" id="ProtNLM"/>
    </source>
</evidence>
<dbReference type="EMBL" id="MCGO01000115">
    <property type="protein sequence ID" value="ORY26360.1"/>
    <property type="molecule type" value="Genomic_DNA"/>
</dbReference>
<dbReference type="Gene3D" id="3.80.10.10">
    <property type="entry name" value="Ribonuclease Inhibitor"/>
    <property type="match status" value="1"/>
</dbReference>
<dbReference type="InterPro" id="IPR032675">
    <property type="entry name" value="LRR_dom_sf"/>
</dbReference>
<dbReference type="AlphaFoldDB" id="A0A1Y2AVN2"/>
<comment type="caution">
    <text evidence="2">The sequence shown here is derived from an EMBL/GenBank/DDBJ whole genome shotgun (WGS) entry which is preliminary data.</text>
</comment>
<sequence length="196" mass="22007">MNDEAIEHLPGSFNVVPDEVVMVVFLSGLDPSVPNLDIGTTQLEPEALFFLAPPSFQSVFAAIYLRHSRESIEWYVQLRIPEHVKTPNLIKKCIPPVIGELLHRRELKLQNVKGPIPKEIGGLMNVKSFPLEHCLINGPLPEQQLTLMELKYLNLHNCGLTGTLPCEVSTLQKLEHLFFDINALEGNLQNLGTLRN</sequence>
<name>A0A1Y2AVN2_9FUNG</name>
<reference evidence="2 3" key="1">
    <citation type="submission" date="2016-07" db="EMBL/GenBank/DDBJ databases">
        <title>Pervasive Adenine N6-methylation of Active Genes in Fungi.</title>
        <authorList>
            <consortium name="DOE Joint Genome Institute"/>
            <person name="Mondo S.J."/>
            <person name="Dannebaum R.O."/>
            <person name="Kuo R.C."/>
            <person name="Labutti K."/>
            <person name="Haridas S."/>
            <person name="Kuo A."/>
            <person name="Salamov A."/>
            <person name="Ahrendt S.R."/>
            <person name="Lipzen A."/>
            <person name="Sullivan W."/>
            <person name="Andreopoulos W.B."/>
            <person name="Clum A."/>
            <person name="Lindquist E."/>
            <person name="Daum C."/>
            <person name="Ramamoorthy G.K."/>
            <person name="Gryganskyi A."/>
            <person name="Culley D."/>
            <person name="Magnuson J.K."/>
            <person name="James T.Y."/>
            <person name="O'Malley M.A."/>
            <person name="Stajich J.E."/>
            <person name="Spatafora J.W."/>
            <person name="Visel A."/>
            <person name="Grigoriev I.V."/>
        </authorList>
    </citation>
    <scope>NUCLEOTIDE SEQUENCE [LARGE SCALE GENOMIC DNA]</scope>
    <source>
        <strain evidence="2 3">JEL800</strain>
    </source>
</reference>
<proteinExistence type="predicted"/>
<dbReference type="Proteomes" id="UP000193642">
    <property type="component" value="Unassembled WGS sequence"/>
</dbReference>
<keyword evidence="3" id="KW-1185">Reference proteome</keyword>
<accession>A0A1Y2AVN2</accession>
<dbReference type="PANTHER" id="PTHR48059:SF30">
    <property type="entry name" value="OS06G0587000 PROTEIN"/>
    <property type="match status" value="1"/>
</dbReference>